<dbReference type="Proteomes" id="UP001430356">
    <property type="component" value="Unassembled WGS sequence"/>
</dbReference>
<feature type="compositionally biased region" description="Low complexity" evidence="4">
    <location>
        <begin position="716"/>
        <end position="725"/>
    </location>
</feature>
<feature type="region of interest" description="Disordered" evidence="4">
    <location>
        <begin position="505"/>
        <end position="559"/>
    </location>
</feature>
<dbReference type="GO" id="GO:0008270">
    <property type="term" value="F:zinc ion binding"/>
    <property type="evidence" value="ECO:0007669"/>
    <property type="project" value="UniProtKB-KW"/>
</dbReference>
<evidence type="ECO:0000256" key="4">
    <source>
        <dbReference type="SAM" id="MobiDB-lite"/>
    </source>
</evidence>
<dbReference type="AlphaFoldDB" id="A0AAW0EN93"/>
<evidence type="ECO:0000256" key="2">
    <source>
        <dbReference type="ARBA" id="ARBA00022771"/>
    </source>
</evidence>
<keyword evidence="1" id="KW-0479">Metal-binding</keyword>
<keyword evidence="7" id="KW-1185">Reference proteome</keyword>
<comment type="caution">
    <text evidence="6">The sequence shown here is derived from an EMBL/GenBank/DDBJ whole genome shotgun (WGS) entry which is preliminary data.</text>
</comment>
<proteinExistence type="predicted"/>
<feature type="compositionally biased region" description="Polar residues" evidence="4">
    <location>
        <begin position="505"/>
        <end position="518"/>
    </location>
</feature>
<sequence length="869" mass="92342">MKRAAPSSDTSPSATAAPSSSSSATAEVGETHTGAVMEPRYIRLPDALYSLRHRYPSVTNSVFLECTRCHQWVVTPVLREIPREVHSAAVSSSAAGLDPIRCRTEPHGPLRHTLQDQLHRREELASDTGAPQWRSPRLQARQSQHASPDTLHNGDAAAAERHGSFEAILEELRRTGRTRRAAAEGGSDGCHRYPLLYIPNPDTFICAGWQCAWDADALADLRREWMQHLYAAAPAPSTAEAGLSAAVSSSPDSSAAPPPSAEQQRQRRAALNDTLARELHMVRTRRGGGGGGGGRGGTPLPHTEQPTRVDREPLPVLPLSDGGTAPSPRSHGGPPEADHHLSRMQSAWVREAALRLLRSAGAETGEEESQGNVLSAYCWAVCDACGKLRRVAQPFPGGAPFVCAMAVTTSSSCRAARDKAAAGVDQACGVSELEGLMQCNTRLCEAELIYAALSSPFLSSPLRSQLLSLQHRHTGGDGAAAAGTLTRSDVARELLTEPLLRTIQRSVRDATSATSTSGPPHRAKRRAGATVPTAATPSAATAKARRTTPALSRDDEWEPESADAEVLLLRCLPILGELARTIKKRSIGAFVRQLQLTPAQIQAKREAVMRDSFLGGHESTSAVSGGGSAAAETAAAPVLAVAQVETPNSMDEQTVTRATRAVTATAVVEAVPGQLHKATEADPAPPTEAHPQQRQQEQPNLGVPRKRGRPRRPRPEAAVAAEPTPAVAPAVAVSVHPPPAPAVVNAEESAAAPSPRRQRVEEALSVDVQPMESAASVAAPPVERRGRGRPPGSGKAARKPVSDGAASPGADKDAWEVVHWVQCDLCSKWRIVPQRVPARVKFWECKMRHDTVHGRPTTCDDPDDAELAP</sequence>
<feature type="compositionally biased region" description="Low complexity" evidence="4">
    <location>
        <begin position="242"/>
        <end position="255"/>
    </location>
</feature>
<evidence type="ECO:0000256" key="3">
    <source>
        <dbReference type="ARBA" id="ARBA00022833"/>
    </source>
</evidence>
<feature type="compositionally biased region" description="Low complexity" evidence="4">
    <location>
        <begin position="746"/>
        <end position="755"/>
    </location>
</feature>
<feature type="domain" description="CW-type" evidence="5">
    <location>
        <begin position="814"/>
        <end position="867"/>
    </location>
</feature>
<feature type="region of interest" description="Disordered" evidence="4">
    <location>
        <begin position="242"/>
        <end position="269"/>
    </location>
</feature>
<dbReference type="Pfam" id="PF07496">
    <property type="entry name" value="zf-CW"/>
    <property type="match status" value="1"/>
</dbReference>
<feature type="region of interest" description="Disordered" evidence="4">
    <location>
        <begin position="1"/>
        <end position="32"/>
    </location>
</feature>
<keyword evidence="2" id="KW-0863">Zinc-finger</keyword>
<evidence type="ECO:0000313" key="7">
    <source>
        <dbReference type="Proteomes" id="UP001430356"/>
    </source>
</evidence>
<dbReference type="EMBL" id="JAECZO010000041">
    <property type="protein sequence ID" value="KAK7194699.1"/>
    <property type="molecule type" value="Genomic_DNA"/>
</dbReference>
<dbReference type="Gene3D" id="3.30.40.100">
    <property type="match status" value="1"/>
</dbReference>
<organism evidence="6 7">
    <name type="scientific">Novymonas esmeraldas</name>
    <dbReference type="NCBI Taxonomy" id="1808958"/>
    <lineage>
        <taxon>Eukaryota</taxon>
        <taxon>Discoba</taxon>
        <taxon>Euglenozoa</taxon>
        <taxon>Kinetoplastea</taxon>
        <taxon>Metakinetoplastina</taxon>
        <taxon>Trypanosomatida</taxon>
        <taxon>Trypanosomatidae</taxon>
        <taxon>Novymonas</taxon>
    </lineage>
</organism>
<evidence type="ECO:0000259" key="5">
    <source>
        <dbReference type="PROSITE" id="PS51050"/>
    </source>
</evidence>
<dbReference type="PROSITE" id="PS51050">
    <property type="entry name" value="ZF_CW"/>
    <property type="match status" value="1"/>
</dbReference>
<feature type="compositionally biased region" description="Low complexity" evidence="4">
    <location>
        <begin position="1"/>
        <end position="26"/>
    </location>
</feature>
<feature type="region of interest" description="Disordered" evidence="4">
    <location>
        <begin position="672"/>
        <end position="725"/>
    </location>
</feature>
<evidence type="ECO:0000256" key="1">
    <source>
        <dbReference type="ARBA" id="ARBA00022723"/>
    </source>
</evidence>
<feature type="compositionally biased region" description="Gly residues" evidence="4">
    <location>
        <begin position="287"/>
        <end position="297"/>
    </location>
</feature>
<feature type="region of interest" description="Disordered" evidence="4">
    <location>
        <begin position="118"/>
        <end position="154"/>
    </location>
</feature>
<accession>A0AAW0EN93</accession>
<reference evidence="6 7" key="1">
    <citation type="journal article" date="2021" name="MBio">
        <title>A New Model Trypanosomatid, Novymonas esmeraldas: Genomic Perception of Its 'Candidatus Pandoraea novymonadis' Endosymbiont.</title>
        <authorList>
            <person name="Zakharova A."/>
            <person name="Saura A."/>
            <person name="Butenko A."/>
            <person name="Podesvova L."/>
            <person name="Warmusova S."/>
            <person name="Kostygov A.Y."/>
            <person name="Nenarokova A."/>
            <person name="Lukes J."/>
            <person name="Opperdoes F.R."/>
            <person name="Yurchenko V."/>
        </authorList>
    </citation>
    <scope>NUCLEOTIDE SEQUENCE [LARGE SCALE GENOMIC DNA]</scope>
    <source>
        <strain evidence="6 7">E262AT.01</strain>
    </source>
</reference>
<feature type="region of interest" description="Disordered" evidence="4">
    <location>
        <begin position="746"/>
        <end position="810"/>
    </location>
</feature>
<feature type="compositionally biased region" description="Low complexity" evidence="4">
    <location>
        <begin position="528"/>
        <end position="550"/>
    </location>
</feature>
<name>A0AAW0EN93_9TRYP</name>
<gene>
    <name evidence="6" type="ORF">NESM_000389200</name>
</gene>
<dbReference type="InterPro" id="IPR011124">
    <property type="entry name" value="Znf_CW"/>
</dbReference>
<protein>
    <submittedName>
        <fullName evidence="6">CW-type Zinc Finger</fullName>
    </submittedName>
</protein>
<feature type="region of interest" description="Disordered" evidence="4">
    <location>
        <begin position="281"/>
        <end position="342"/>
    </location>
</feature>
<keyword evidence="3" id="KW-0862">Zinc</keyword>
<evidence type="ECO:0000313" key="6">
    <source>
        <dbReference type="EMBL" id="KAK7194699.1"/>
    </source>
</evidence>